<gene>
    <name evidence="9" type="ORF">B1B_13985</name>
</gene>
<dbReference type="GO" id="GO:0005829">
    <property type="term" value="C:cytosol"/>
    <property type="evidence" value="ECO:0007669"/>
    <property type="project" value="TreeGrafter"/>
</dbReference>
<keyword evidence="5" id="KW-0332">GMP biosynthesis</keyword>
<evidence type="ECO:0000256" key="7">
    <source>
        <dbReference type="ARBA" id="ARBA00022840"/>
    </source>
</evidence>
<comment type="caution">
    <text evidence="9">The sequence shown here is derived from an EMBL/GenBank/DDBJ whole genome shotgun (WGS) entry which is preliminary data.</text>
</comment>
<dbReference type="Gene3D" id="3.40.50.620">
    <property type="entry name" value="HUPs"/>
    <property type="match status" value="1"/>
</dbReference>
<dbReference type="Pfam" id="PF00958">
    <property type="entry name" value="GMP_synt_C"/>
    <property type="match status" value="1"/>
</dbReference>
<dbReference type="NCBIfam" id="TIGR00884">
    <property type="entry name" value="guaA_Cterm"/>
    <property type="match status" value="1"/>
</dbReference>
<keyword evidence="6" id="KW-0658">Purine biosynthesis</keyword>
<dbReference type="GO" id="GO:0005524">
    <property type="term" value="F:ATP binding"/>
    <property type="evidence" value="ECO:0007669"/>
    <property type="project" value="UniProtKB-KW"/>
</dbReference>
<dbReference type="PANTHER" id="PTHR11922:SF2">
    <property type="entry name" value="GMP SYNTHASE [GLUTAMINE-HYDROLYZING]"/>
    <property type="match status" value="1"/>
</dbReference>
<dbReference type="PANTHER" id="PTHR11922">
    <property type="entry name" value="GMP SYNTHASE-RELATED"/>
    <property type="match status" value="1"/>
</dbReference>
<dbReference type="AlphaFoldDB" id="T1AKU3"/>
<proteinExistence type="predicted"/>
<dbReference type="UniPathway" id="UPA00189">
    <property type="reaction ID" value="UER00296"/>
</dbReference>
<reference evidence="9" key="2">
    <citation type="journal article" date="2014" name="ISME J.">
        <title>Microbial stratification in low pH oxic and suboxic macroscopic growths along an acid mine drainage.</title>
        <authorList>
            <person name="Mendez-Garcia C."/>
            <person name="Mesa V."/>
            <person name="Sprenger R.R."/>
            <person name="Richter M."/>
            <person name="Diez M.S."/>
            <person name="Solano J."/>
            <person name="Bargiela R."/>
            <person name="Golyshina O.V."/>
            <person name="Manteca A."/>
            <person name="Ramos J.L."/>
            <person name="Gallego J.R."/>
            <person name="Llorente I."/>
            <person name="Martins Dos Santos V.A."/>
            <person name="Jensen O.N."/>
            <person name="Pelaez A.I."/>
            <person name="Sanchez J."/>
            <person name="Ferrer M."/>
        </authorList>
    </citation>
    <scope>NUCLEOTIDE SEQUENCE</scope>
</reference>
<dbReference type="EC" id="6.3.5.2" evidence="2"/>
<dbReference type="PROSITE" id="PS51553">
    <property type="entry name" value="GMPS_ATP_PPASE"/>
    <property type="match status" value="1"/>
</dbReference>
<dbReference type="InterPro" id="IPR001674">
    <property type="entry name" value="GMP_synth_C"/>
</dbReference>
<dbReference type="GO" id="GO:0003921">
    <property type="term" value="F:GMP synthase activity"/>
    <property type="evidence" value="ECO:0007669"/>
    <property type="project" value="InterPro"/>
</dbReference>
<dbReference type="SUPFAM" id="SSF54810">
    <property type="entry name" value="GMP synthetase C-terminal dimerisation domain"/>
    <property type="match status" value="1"/>
</dbReference>
<dbReference type="EMBL" id="AUZY01009224">
    <property type="protein sequence ID" value="EQD42650.1"/>
    <property type="molecule type" value="Genomic_DNA"/>
</dbReference>
<reference evidence="9" key="1">
    <citation type="submission" date="2013-08" db="EMBL/GenBank/DDBJ databases">
        <authorList>
            <person name="Mendez C."/>
            <person name="Richter M."/>
            <person name="Ferrer M."/>
            <person name="Sanchez J."/>
        </authorList>
    </citation>
    <scope>NUCLEOTIDE SEQUENCE</scope>
</reference>
<evidence type="ECO:0000259" key="8">
    <source>
        <dbReference type="PROSITE" id="PS51553"/>
    </source>
</evidence>
<evidence type="ECO:0000256" key="1">
    <source>
        <dbReference type="ARBA" id="ARBA00005153"/>
    </source>
</evidence>
<organism evidence="9">
    <name type="scientific">mine drainage metagenome</name>
    <dbReference type="NCBI Taxonomy" id="410659"/>
    <lineage>
        <taxon>unclassified sequences</taxon>
        <taxon>metagenomes</taxon>
        <taxon>ecological metagenomes</taxon>
    </lineage>
</organism>
<dbReference type="CDD" id="cd01997">
    <property type="entry name" value="GMP_synthase_C"/>
    <property type="match status" value="1"/>
</dbReference>
<evidence type="ECO:0000256" key="6">
    <source>
        <dbReference type="ARBA" id="ARBA00022755"/>
    </source>
</evidence>
<name>T1AKU3_9ZZZZ</name>
<evidence type="ECO:0000256" key="2">
    <source>
        <dbReference type="ARBA" id="ARBA00012746"/>
    </source>
</evidence>
<accession>T1AKU3</accession>
<dbReference type="GO" id="GO:0016740">
    <property type="term" value="F:transferase activity"/>
    <property type="evidence" value="ECO:0007669"/>
    <property type="project" value="UniProtKB-KW"/>
</dbReference>
<comment type="pathway">
    <text evidence="1">Purine metabolism; GMP biosynthesis; GMP from XMP (L-Gln route): step 1/1.</text>
</comment>
<keyword evidence="7" id="KW-0067">ATP-binding</keyword>
<feature type="domain" description="GMPS ATP-PPase" evidence="8">
    <location>
        <begin position="4"/>
        <end position="192"/>
    </location>
</feature>
<protein>
    <recommendedName>
        <fullName evidence="2">GMP synthase (glutamine-hydrolyzing)</fullName>
        <ecNumber evidence="2">6.3.5.2</ecNumber>
    </recommendedName>
</protein>
<dbReference type="Gene3D" id="3.30.300.10">
    <property type="match status" value="1"/>
</dbReference>
<keyword evidence="9" id="KW-0808">Transferase</keyword>
<keyword evidence="3" id="KW-0436">Ligase</keyword>
<dbReference type="InterPro" id="IPR025777">
    <property type="entry name" value="GMPS_ATP_PPase_dom"/>
</dbReference>
<keyword evidence="4" id="KW-0547">Nucleotide-binding</keyword>
<dbReference type="InterPro" id="IPR014729">
    <property type="entry name" value="Rossmann-like_a/b/a_fold"/>
</dbReference>
<evidence type="ECO:0000256" key="3">
    <source>
        <dbReference type="ARBA" id="ARBA00022598"/>
    </source>
</evidence>
<evidence type="ECO:0000256" key="4">
    <source>
        <dbReference type="ARBA" id="ARBA00022741"/>
    </source>
</evidence>
<evidence type="ECO:0000256" key="5">
    <source>
        <dbReference type="ARBA" id="ARBA00022749"/>
    </source>
</evidence>
<keyword evidence="9" id="KW-0315">Glutamine amidotransferase</keyword>
<sequence>MPVRDPAAFETEALEAIRRAVPSPGKAIIAASGGIDSTVAAVLVQRALGERAQALFVDTGLLREGEAQRTAQLLGDAGVHFELLSRAERFFQALRGVTDPEAKRKAVGTTFIRIFEEEAARAGADHLVQGTIAPDWIESGGNLRDTIKTHHNVGGLPRDLRLKLVEPLRDLYKDEVRALARHLKVPEADRQPFPGPGLAVRVVGEVTPDRAALARLACAAVEEEVDRAVSQGVLPRPWQYFATLLPVRTVGVEGDVRTYGEAVSVRVVDSRDAMTATAMPLPPEVARRLAERITRASSGRIIRVLLDLTDKPPATIEWE</sequence>
<dbReference type="SUPFAM" id="SSF52402">
    <property type="entry name" value="Adenine nucleotide alpha hydrolases-like"/>
    <property type="match status" value="1"/>
</dbReference>
<evidence type="ECO:0000313" key="9">
    <source>
        <dbReference type="EMBL" id="EQD42650.1"/>
    </source>
</evidence>